<accession>A0A5P2GD67</accession>
<dbReference type="AlphaFoldDB" id="A0A5P2GD67"/>
<dbReference type="KEGG" id="arac:E0W69_013000"/>
<dbReference type="Proteomes" id="UP000292424">
    <property type="component" value="Chromosome"/>
</dbReference>
<feature type="transmembrane region" description="Helical" evidence="1">
    <location>
        <begin position="45"/>
        <end position="70"/>
    </location>
</feature>
<keyword evidence="1" id="KW-0472">Membrane</keyword>
<evidence type="ECO:0000313" key="2">
    <source>
        <dbReference type="EMBL" id="QES89541.1"/>
    </source>
</evidence>
<dbReference type="EMBL" id="CP044016">
    <property type="protein sequence ID" value="QES89541.1"/>
    <property type="molecule type" value="Genomic_DNA"/>
</dbReference>
<name>A0A5P2GD67_9BACT</name>
<evidence type="ECO:0000256" key="1">
    <source>
        <dbReference type="SAM" id="Phobius"/>
    </source>
</evidence>
<feature type="transmembrane region" description="Helical" evidence="1">
    <location>
        <begin position="120"/>
        <end position="137"/>
    </location>
</feature>
<sequence>MKKEFDLNYDTFTKCMLTSLFVGISAVYINLAFDMLFRYFTRYNLSAIINVSSIIMGCVILLLICGVFYYGFKRLFKGSASTVFGIVFLAITAFAIYKVSGVVRSPIFKETVEFREELSGILAINGILAAIFIPFLYKKDKLISKVL</sequence>
<protein>
    <submittedName>
        <fullName evidence="2">Uncharacterized protein</fullName>
    </submittedName>
</protein>
<keyword evidence="1" id="KW-0812">Transmembrane</keyword>
<keyword evidence="3" id="KW-1185">Reference proteome</keyword>
<dbReference type="OrthoDB" id="671394at2"/>
<reference evidence="2 3" key="1">
    <citation type="submission" date="2019-09" db="EMBL/GenBank/DDBJ databases">
        <title>Complete genome sequence of Arachidicoccus sp. B3-10 isolated from apple orchard soil.</title>
        <authorList>
            <person name="Kim H.S."/>
            <person name="Han K.-I."/>
            <person name="Suh M.K."/>
            <person name="Lee K.C."/>
            <person name="Eom M.K."/>
            <person name="Kim J.-S."/>
            <person name="Kang S.W."/>
            <person name="Sin Y."/>
            <person name="Lee J.-S."/>
        </authorList>
    </citation>
    <scope>NUCLEOTIDE SEQUENCE [LARGE SCALE GENOMIC DNA]</scope>
    <source>
        <strain evidence="2 3">B3-10</strain>
    </source>
</reference>
<evidence type="ECO:0000313" key="3">
    <source>
        <dbReference type="Proteomes" id="UP000292424"/>
    </source>
</evidence>
<feature type="transmembrane region" description="Helical" evidence="1">
    <location>
        <begin position="12"/>
        <end position="33"/>
    </location>
</feature>
<feature type="transmembrane region" description="Helical" evidence="1">
    <location>
        <begin position="82"/>
        <end position="100"/>
    </location>
</feature>
<keyword evidence="1" id="KW-1133">Transmembrane helix</keyword>
<dbReference type="RefSeq" id="WP_131330484.1">
    <property type="nucleotide sequence ID" value="NZ_CP044016.1"/>
</dbReference>
<proteinExistence type="predicted"/>
<organism evidence="2 3">
    <name type="scientific">Rhizosphaericola mali</name>
    <dbReference type="NCBI Taxonomy" id="2545455"/>
    <lineage>
        <taxon>Bacteria</taxon>
        <taxon>Pseudomonadati</taxon>
        <taxon>Bacteroidota</taxon>
        <taxon>Chitinophagia</taxon>
        <taxon>Chitinophagales</taxon>
        <taxon>Chitinophagaceae</taxon>
        <taxon>Rhizosphaericola</taxon>
    </lineage>
</organism>
<gene>
    <name evidence="2" type="ORF">E0W69_013000</name>
</gene>